<protein>
    <submittedName>
        <fullName evidence="3">Alpha/beta hydrolase fold protein</fullName>
    </submittedName>
</protein>
<keyword evidence="4" id="KW-1185">Reference proteome</keyword>
<evidence type="ECO:0000259" key="2">
    <source>
        <dbReference type="Pfam" id="PF07859"/>
    </source>
</evidence>
<sequence length="352" mass="39192">MSAWDQPLTFWEKVQEALNRLSILATVLSTTVTGIFRGQSGAKQYSVHVACAVIRKACVTYTPRQLQLQEAPTDETYRQFMTEQGLQPDTVPLKYGAKGHWIGNKNAKTVVVYYHGGGFFLNAYPHHFRYLGHIVKRLNNDVAFFFLSYSLTPHAAYPVQLRQAVEALRYILTQTNRSPSNIILGGDSAGANLALAVLLHLSHPNPEIDTLEISRPLAGVFCHAPWIDYRTDGPSVQKNAYKDMIRPEILNYWSAIYLGSKEGDAWSEPAKAPAEWWEGVKTEQVLIVAGGDEILISGIDEFAQKYKNVLPNMVYVVGSGETHVSAVYVADMVGHDTQQVEAIVNWLGARLV</sequence>
<reference evidence="3 4" key="1">
    <citation type="submission" date="2018-02" db="EMBL/GenBank/DDBJ databases">
        <title>The genomes of Aspergillus section Nigri reveals drivers in fungal speciation.</title>
        <authorList>
            <consortium name="DOE Joint Genome Institute"/>
            <person name="Vesth T.C."/>
            <person name="Nybo J."/>
            <person name="Theobald S."/>
            <person name="Brandl J."/>
            <person name="Frisvad J.C."/>
            <person name="Nielsen K.F."/>
            <person name="Lyhne E.K."/>
            <person name="Kogle M.E."/>
            <person name="Kuo A."/>
            <person name="Riley R."/>
            <person name="Clum A."/>
            <person name="Nolan M."/>
            <person name="Lipzen A."/>
            <person name="Salamov A."/>
            <person name="Henrissat B."/>
            <person name="Wiebenga A."/>
            <person name="De vries R.P."/>
            <person name="Grigoriev I.V."/>
            <person name="Mortensen U.H."/>
            <person name="Andersen M.R."/>
            <person name="Baker S.E."/>
        </authorList>
    </citation>
    <scope>NUCLEOTIDE SEQUENCE [LARGE SCALE GENOMIC DNA]</scope>
    <source>
        <strain evidence="3 4">CBS 707.79</strain>
    </source>
</reference>
<feature type="domain" description="Alpha/beta hydrolase fold-3" evidence="2">
    <location>
        <begin position="111"/>
        <end position="324"/>
    </location>
</feature>
<organism evidence="3 4">
    <name type="scientific">Aspergillus ellipticus CBS 707.79</name>
    <dbReference type="NCBI Taxonomy" id="1448320"/>
    <lineage>
        <taxon>Eukaryota</taxon>
        <taxon>Fungi</taxon>
        <taxon>Dikarya</taxon>
        <taxon>Ascomycota</taxon>
        <taxon>Pezizomycotina</taxon>
        <taxon>Eurotiomycetes</taxon>
        <taxon>Eurotiomycetidae</taxon>
        <taxon>Eurotiales</taxon>
        <taxon>Aspergillaceae</taxon>
        <taxon>Aspergillus</taxon>
        <taxon>Aspergillus subgen. Circumdati</taxon>
    </lineage>
</organism>
<dbReference type="STRING" id="1448320.A0A319DZN1"/>
<dbReference type="AlphaFoldDB" id="A0A319DZN1"/>
<dbReference type="Proteomes" id="UP000247810">
    <property type="component" value="Unassembled WGS sequence"/>
</dbReference>
<dbReference type="Pfam" id="PF07859">
    <property type="entry name" value="Abhydrolase_3"/>
    <property type="match status" value="1"/>
</dbReference>
<dbReference type="Gene3D" id="3.40.50.1820">
    <property type="entry name" value="alpha/beta hydrolase"/>
    <property type="match status" value="1"/>
</dbReference>
<name>A0A319DZN1_9EURO</name>
<dbReference type="GO" id="GO:0016787">
    <property type="term" value="F:hydrolase activity"/>
    <property type="evidence" value="ECO:0007669"/>
    <property type="project" value="UniProtKB-KW"/>
</dbReference>
<dbReference type="OrthoDB" id="2152029at2759"/>
<evidence type="ECO:0000313" key="3">
    <source>
        <dbReference type="EMBL" id="PYH99657.1"/>
    </source>
</evidence>
<proteinExistence type="predicted"/>
<keyword evidence="1 3" id="KW-0378">Hydrolase</keyword>
<dbReference type="InterPro" id="IPR050300">
    <property type="entry name" value="GDXG_lipolytic_enzyme"/>
</dbReference>
<dbReference type="EMBL" id="KZ825800">
    <property type="protein sequence ID" value="PYH99657.1"/>
    <property type="molecule type" value="Genomic_DNA"/>
</dbReference>
<dbReference type="PANTHER" id="PTHR48081:SF31">
    <property type="entry name" value="STERYL ACETYL HYDROLASE MUG81-RELATED"/>
    <property type="match status" value="1"/>
</dbReference>
<gene>
    <name evidence="3" type="ORF">BO71DRAFT_171647</name>
</gene>
<dbReference type="InterPro" id="IPR013094">
    <property type="entry name" value="AB_hydrolase_3"/>
</dbReference>
<dbReference type="PANTHER" id="PTHR48081">
    <property type="entry name" value="AB HYDROLASE SUPERFAMILY PROTEIN C4A8.06C"/>
    <property type="match status" value="1"/>
</dbReference>
<dbReference type="VEuPathDB" id="FungiDB:BO71DRAFT_171647"/>
<evidence type="ECO:0000313" key="4">
    <source>
        <dbReference type="Proteomes" id="UP000247810"/>
    </source>
</evidence>
<dbReference type="SUPFAM" id="SSF53474">
    <property type="entry name" value="alpha/beta-Hydrolases"/>
    <property type="match status" value="1"/>
</dbReference>
<dbReference type="InterPro" id="IPR029058">
    <property type="entry name" value="AB_hydrolase_fold"/>
</dbReference>
<accession>A0A319DZN1</accession>
<evidence type="ECO:0000256" key="1">
    <source>
        <dbReference type="ARBA" id="ARBA00022801"/>
    </source>
</evidence>